<feature type="domain" description="M23ase beta-sheet core" evidence="2">
    <location>
        <begin position="231"/>
        <end position="327"/>
    </location>
</feature>
<dbReference type="CDD" id="cd12797">
    <property type="entry name" value="M23_peptidase"/>
    <property type="match status" value="1"/>
</dbReference>
<organism evidence="3 4">
    <name type="scientific">Lysobacter capsici AZ78</name>
    <dbReference type="NCBI Taxonomy" id="1444315"/>
    <lineage>
        <taxon>Bacteria</taxon>
        <taxon>Pseudomonadati</taxon>
        <taxon>Pseudomonadota</taxon>
        <taxon>Gammaproteobacteria</taxon>
        <taxon>Lysobacterales</taxon>
        <taxon>Lysobacteraceae</taxon>
        <taxon>Lysobacter</taxon>
    </lineage>
</organism>
<feature type="chain" id="PRO_5007163596" evidence="1">
    <location>
        <begin position="23"/>
        <end position="386"/>
    </location>
</feature>
<dbReference type="InterPro" id="IPR011055">
    <property type="entry name" value="Dup_hybrid_motif"/>
</dbReference>
<evidence type="ECO:0000259" key="2">
    <source>
        <dbReference type="Pfam" id="PF01551"/>
    </source>
</evidence>
<protein>
    <submittedName>
        <fullName evidence="3">Secreted peptidase</fullName>
    </submittedName>
</protein>
<accession>A0A120AFG2</accession>
<feature type="signal peptide" evidence="1">
    <location>
        <begin position="1"/>
        <end position="22"/>
    </location>
</feature>
<dbReference type="EMBL" id="JAJA02000001">
    <property type="protein sequence ID" value="KWS02945.1"/>
    <property type="molecule type" value="Genomic_DNA"/>
</dbReference>
<dbReference type="AlphaFoldDB" id="A0A120AFG2"/>
<dbReference type="PANTHER" id="PTHR21666">
    <property type="entry name" value="PEPTIDASE-RELATED"/>
    <property type="match status" value="1"/>
</dbReference>
<dbReference type="Proteomes" id="UP000023435">
    <property type="component" value="Unassembled WGS sequence"/>
</dbReference>
<evidence type="ECO:0000313" key="3">
    <source>
        <dbReference type="EMBL" id="KWS02945.1"/>
    </source>
</evidence>
<dbReference type="OrthoDB" id="5489603at2"/>
<proteinExistence type="predicted"/>
<dbReference type="Pfam" id="PF01551">
    <property type="entry name" value="Peptidase_M23"/>
    <property type="match status" value="1"/>
</dbReference>
<keyword evidence="4" id="KW-1185">Reference proteome</keyword>
<comment type="caution">
    <text evidence="3">The sequence shown here is derived from an EMBL/GenBank/DDBJ whole genome shotgun (WGS) entry which is preliminary data.</text>
</comment>
<sequence length="386" mass="41226">MLRPLTLAVSLYLLATGMPVHATAPVDSFDMSVPRAPVPVRVEGRQRLVYEVHLSNFSQTEWSLSDLQAIDADTQASVAAWSGAELAARTQVIGRAAAPAASVKPGERAVVYLEFETTQPLPKRLRHRLSFAAVDGAASKDAATASAPRTVIGAELEVGNAAALQLAPPLRGGPWVAIYAPQWPRGHRRVFYALNGRARLPGRHAIDWVRVDADGRIAKGDADIAANRLGYGADVLAVADARVAAVRDGQPESVKVSDNPRHDFDQAAGNYVVLALADGRYATYEHLRPGSIKVREGDAVRVGQTIGALGFTGDSTGPHLHFHLADGRVPLASEGVPYGFAGFRLLGHYPRLDQLGSKPWQALSGEVAAERVDELPGSNSVVEFPR</sequence>
<reference evidence="3 4" key="1">
    <citation type="journal article" date="2014" name="Genome Announc.">
        <title>Draft Genome Sequence of Lysobacter capsici AZ78, a Bacterium Antagonistic to Plant-Pathogenic Oomycetes.</title>
        <authorList>
            <person name="Puopolo G."/>
            <person name="Sonego P."/>
            <person name="Engelen K."/>
            <person name="Pertot I."/>
        </authorList>
    </citation>
    <scope>NUCLEOTIDE SEQUENCE [LARGE SCALE GENOMIC DNA]</scope>
    <source>
        <strain evidence="3 4">AZ78</strain>
    </source>
</reference>
<dbReference type="InterPro" id="IPR016047">
    <property type="entry name" value="M23ase_b-sheet_dom"/>
</dbReference>
<dbReference type="PANTHER" id="PTHR21666:SF270">
    <property type="entry name" value="MUREIN HYDROLASE ACTIVATOR ENVC"/>
    <property type="match status" value="1"/>
</dbReference>
<evidence type="ECO:0000313" key="4">
    <source>
        <dbReference type="Proteomes" id="UP000023435"/>
    </source>
</evidence>
<dbReference type="SUPFAM" id="SSF51261">
    <property type="entry name" value="Duplicated hybrid motif"/>
    <property type="match status" value="1"/>
</dbReference>
<dbReference type="InterPro" id="IPR050570">
    <property type="entry name" value="Cell_wall_metabolism_enzyme"/>
</dbReference>
<dbReference type="RefSeq" id="WP_051547377.1">
    <property type="nucleotide sequence ID" value="NZ_JAJA02000001.1"/>
</dbReference>
<name>A0A120AFG2_9GAMM</name>
<gene>
    <name evidence="3" type="ORF">AZ78_0491</name>
</gene>
<keyword evidence="1" id="KW-0732">Signal</keyword>
<dbReference type="GO" id="GO:0004222">
    <property type="term" value="F:metalloendopeptidase activity"/>
    <property type="evidence" value="ECO:0007669"/>
    <property type="project" value="TreeGrafter"/>
</dbReference>
<evidence type="ECO:0000256" key="1">
    <source>
        <dbReference type="SAM" id="SignalP"/>
    </source>
</evidence>
<dbReference type="Gene3D" id="2.70.70.10">
    <property type="entry name" value="Glucose Permease (Domain IIA)"/>
    <property type="match status" value="1"/>
</dbReference>